<comment type="catalytic activity">
    <reaction evidence="5">
        <text>O-phospho-L-tyrosyl-[protein] + H2O = L-tyrosyl-[protein] + phosphate</text>
        <dbReference type="Rhea" id="RHEA:10684"/>
        <dbReference type="Rhea" id="RHEA-COMP:10136"/>
        <dbReference type="Rhea" id="RHEA-COMP:20101"/>
        <dbReference type="ChEBI" id="CHEBI:15377"/>
        <dbReference type="ChEBI" id="CHEBI:43474"/>
        <dbReference type="ChEBI" id="CHEBI:46858"/>
        <dbReference type="ChEBI" id="CHEBI:61978"/>
        <dbReference type="EC" id="3.1.3.48"/>
    </reaction>
</comment>
<evidence type="ECO:0000256" key="3">
    <source>
        <dbReference type="ARBA" id="ARBA00022801"/>
    </source>
</evidence>
<reference evidence="8 9" key="1">
    <citation type="journal article" date="2013" name="Genome Announc.">
        <title>Genome Sequence of Sporolactobacillus laevolacticus DSM442, an Efficient Polymer-Grade D-Lactate Producer from Agricultural Waste Cottonseed as a Nitrogen Source.</title>
        <authorList>
            <person name="Wang H."/>
            <person name="Wang L."/>
            <person name="Ju J."/>
            <person name="Yu B."/>
            <person name="Ma Y."/>
        </authorList>
    </citation>
    <scope>NUCLEOTIDE SEQUENCE [LARGE SCALE GENOMIC DNA]</scope>
    <source>
        <strain evidence="8 9">DSM 442</strain>
    </source>
</reference>
<comment type="similarity">
    <text evidence="1">Belongs to the low molecular weight phosphotyrosine protein phosphatase family.</text>
</comment>
<evidence type="ECO:0000256" key="2">
    <source>
        <dbReference type="ARBA" id="ARBA00013064"/>
    </source>
</evidence>
<dbReference type="SUPFAM" id="SSF52788">
    <property type="entry name" value="Phosphotyrosine protein phosphatases I"/>
    <property type="match status" value="1"/>
</dbReference>
<dbReference type="InterPro" id="IPR017867">
    <property type="entry name" value="Tyr_phospatase_low_mol_wt"/>
</dbReference>
<evidence type="ECO:0000256" key="6">
    <source>
        <dbReference type="PIRSR" id="PIRSR617867-1"/>
    </source>
</evidence>
<dbReference type="GO" id="GO:0004725">
    <property type="term" value="F:protein tyrosine phosphatase activity"/>
    <property type="evidence" value="ECO:0007669"/>
    <property type="project" value="UniProtKB-EC"/>
</dbReference>
<accession>V6IW19</accession>
<dbReference type="Pfam" id="PF01451">
    <property type="entry name" value="LMWPc"/>
    <property type="match status" value="1"/>
</dbReference>
<dbReference type="InterPro" id="IPR036196">
    <property type="entry name" value="Ptyr_pPase_sf"/>
</dbReference>
<dbReference type="PATRIC" id="fig|1395513.3.peg.2426"/>
<evidence type="ECO:0000313" key="9">
    <source>
        <dbReference type="Proteomes" id="UP000018296"/>
    </source>
</evidence>
<comment type="caution">
    <text evidence="8">The sequence shown here is derived from an EMBL/GenBank/DDBJ whole genome shotgun (WGS) entry which is preliminary data.</text>
</comment>
<feature type="domain" description="Phosphotyrosine protein phosphatase I" evidence="7">
    <location>
        <begin position="1"/>
        <end position="148"/>
    </location>
</feature>
<evidence type="ECO:0000313" key="8">
    <source>
        <dbReference type="EMBL" id="EST11473.1"/>
    </source>
</evidence>
<keyword evidence="9" id="KW-1185">Reference proteome</keyword>
<evidence type="ECO:0000256" key="1">
    <source>
        <dbReference type="ARBA" id="ARBA00011063"/>
    </source>
</evidence>
<sequence length="154" mass="17647">MRVLFVCLGNICRSPMAEAVLRMKINKAHVADKIVVDSAGTGDWHIGDPPHQGTQQQLAASGISFEQIKARQIKQKDFKEFDRIIAMDRQNEKDLLKMAGKSYQNKVSRFMSLLHDQPQKDVPDPYYTGRFDEVYDLINRGTDQLLQDLLKQIK</sequence>
<keyword evidence="3" id="KW-0378">Hydrolase</keyword>
<keyword evidence="4" id="KW-0904">Protein phosphatase</keyword>
<organism evidence="8 9">
    <name type="scientific">Sporolactobacillus laevolacticus DSM 442</name>
    <dbReference type="NCBI Taxonomy" id="1395513"/>
    <lineage>
        <taxon>Bacteria</taxon>
        <taxon>Bacillati</taxon>
        <taxon>Bacillota</taxon>
        <taxon>Bacilli</taxon>
        <taxon>Bacillales</taxon>
        <taxon>Sporolactobacillaceae</taxon>
        <taxon>Sporolactobacillus</taxon>
    </lineage>
</organism>
<evidence type="ECO:0000256" key="4">
    <source>
        <dbReference type="ARBA" id="ARBA00022912"/>
    </source>
</evidence>
<feature type="active site" description="Nucleophile" evidence="6">
    <location>
        <position position="7"/>
    </location>
</feature>
<protein>
    <recommendedName>
        <fullName evidence="2">protein-tyrosine-phosphatase</fullName>
        <ecNumber evidence="2">3.1.3.48</ecNumber>
    </recommendedName>
</protein>
<dbReference type="InterPro" id="IPR023485">
    <property type="entry name" value="Ptyr_pPase"/>
</dbReference>
<dbReference type="FunFam" id="3.40.50.2300:FF:000113">
    <property type="entry name" value="Low molecular weight protein-tyrosine-phosphatase"/>
    <property type="match status" value="1"/>
</dbReference>
<feature type="active site" description="Proton donor" evidence="6">
    <location>
        <position position="124"/>
    </location>
</feature>
<dbReference type="CDD" id="cd16343">
    <property type="entry name" value="LMWPTP"/>
    <property type="match status" value="1"/>
</dbReference>
<proteinExistence type="inferred from homology"/>
<dbReference type="OrthoDB" id="9784339at2"/>
<dbReference type="RefSeq" id="WP_023510639.1">
    <property type="nucleotide sequence ID" value="NZ_AWTC01000011.1"/>
</dbReference>
<dbReference type="AlphaFoldDB" id="V6IW19"/>
<dbReference type="InterPro" id="IPR050438">
    <property type="entry name" value="LMW_PTPase"/>
</dbReference>
<dbReference type="Proteomes" id="UP000018296">
    <property type="component" value="Unassembled WGS sequence"/>
</dbReference>
<name>V6IW19_9BACL</name>
<evidence type="ECO:0000256" key="5">
    <source>
        <dbReference type="ARBA" id="ARBA00051722"/>
    </source>
</evidence>
<feature type="active site" description="Nucleophile" evidence="6">
    <location>
        <position position="13"/>
    </location>
</feature>
<dbReference type="PRINTS" id="PR00719">
    <property type="entry name" value="LMWPTPASE"/>
</dbReference>
<dbReference type="Gene3D" id="3.40.50.2300">
    <property type="match status" value="1"/>
</dbReference>
<dbReference type="SMART" id="SM00226">
    <property type="entry name" value="LMWPc"/>
    <property type="match status" value="1"/>
</dbReference>
<dbReference type="PANTHER" id="PTHR11717">
    <property type="entry name" value="LOW MOLECULAR WEIGHT PROTEIN TYROSINE PHOSPHATASE"/>
    <property type="match status" value="1"/>
</dbReference>
<dbReference type="PANTHER" id="PTHR11717:SF7">
    <property type="entry name" value="LOW MOLECULAR WEIGHT PHOSPHOTYROSINE PROTEIN PHOSPHATASE"/>
    <property type="match status" value="1"/>
</dbReference>
<dbReference type="EMBL" id="AWTC01000011">
    <property type="protein sequence ID" value="EST11473.1"/>
    <property type="molecule type" value="Genomic_DNA"/>
</dbReference>
<dbReference type="EC" id="3.1.3.48" evidence="2"/>
<evidence type="ECO:0000259" key="7">
    <source>
        <dbReference type="SMART" id="SM00226"/>
    </source>
</evidence>
<gene>
    <name evidence="8" type="ORF">P343_11980</name>
</gene>
<dbReference type="STRING" id="1395513.P343_11980"/>
<dbReference type="eggNOG" id="COG0394">
    <property type="taxonomic scope" value="Bacteria"/>
</dbReference>